<name>A0A1I7ZGZ8_9BILA</name>
<evidence type="ECO:0000256" key="4">
    <source>
        <dbReference type="SAM" id="MobiDB-lite"/>
    </source>
</evidence>
<feature type="region of interest" description="Disordered" evidence="4">
    <location>
        <begin position="122"/>
        <end position="190"/>
    </location>
</feature>
<accession>A0A1I7ZGZ8</accession>
<dbReference type="AlphaFoldDB" id="A0A1I7ZGZ8"/>
<keyword evidence="2 3" id="KW-0175">Coiled coil</keyword>
<dbReference type="GO" id="GO:0016607">
    <property type="term" value="C:nuclear speck"/>
    <property type="evidence" value="ECO:0007669"/>
    <property type="project" value="TreeGrafter"/>
</dbReference>
<organism evidence="5 6">
    <name type="scientific">Steinernema glaseri</name>
    <dbReference type="NCBI Taxonomy" id="37863"/>
    <lineage>
        <taxon>Eukaryota</taxon>
        <taxon>Metazoa</taxon>
        <taxon>Ecdysozoa</taxon>
        <taxon>Nematoda</taxon>
        <taxon>Chromadorea</taxon>
        <taxon>Rhabditida</taxon>
        <taxon>Tylenchina</taxon>
        <taxon>Panagrolaimomorpha</taxon>
        <taxon>Strongyloidoidea</taxon>
        <taxon>Steinernematidae</taxon>
        <taxon>Steinernema</taxon>
    </lineage>
</organism>
<dbReference type="WBParaSite" id="L893_g26231.t1">
    <property type="protein sequence ID" value="L893_g26231.t1"/>
    <property type="gene ID" value="L893_g26231"/>
</dbReference>
<evidence type="ECO:0000256" key="1">
    <source>
        <dbReference type="ARBA" id="ARBA00009097"/>
    </source>
</evidence>
<feature type="compositionally biased region" description="Basic residues" evidence="4">
    <location>
        <begin position="137"/>
        <end position="148"/>
    </location>
</feature>
<reference evidence="6" key="1">
    <citation type="submission" date="2016-11" db="UniProtKB">
        <authorList>
            <consortium name="WormBaseParasite"/>
        </authorList>
    </citation>
    <scope>IDENTIFICATION</scope>
</reference>
<feature type="coiled-coil region" evidence="3">
    <location>
        <begin position="253"/>
        <end position="280"/>
    </location>
</feature>
<protein>
    <submittedName>
        <fullName evidence="6">Protein FAM76B</fullName>
    </submittedName>
</protein>
<evidence type="ECO:0000256" key="2">
    <source>
        <dbReference type="ARBA" id="ARBA00023054"/>
    </source>
</evidence>
<comment type="similarity">
    <text evidence="1">Belongs to the FAM76 family.</text>
</comment>
<keyword evidence="5" id="KW-1185">Reference proteome</keyword>
<dbReference type="PANTHER" id="PTHR46176:SF1">
    <property type="entry name" value="LD21662P"/>
    <property type="match status" value="1"/>
</dbReference>
<evidence type="ECO:0000313" key="6">
    <source>
        <dbReference type="WBParaSite" id="L893_g26231.t1"/>
    </source>
</evidence>
<dbReference type="PANTHER" id="PTHR46176">
    <property type="entry name" value="LD21662P"/>
    <property type="match status" value="1"/>
</dbReference>
<dbReference type="InterPro" id="IPR032017">
    <property type="entry name" value="FAM76"/>
</dbReference>
<proteinExistence type="inferred from homology"/>
<evidence type="ECO:0000313" key="5">
    <source>
        <dbReference type="Proteomes" id="UP000095287"/>
    </source>
</evidence>
<evidence type="ECO:0000256" key="3">
    <source>
        <dbReference type="SAM" id="Coils"/>
    </source>
</evidence>
<dbReference type="Proteomes" id="UP000095287">
    <property type="component" value="Unplaced"/>
</dbReference>
<sequence length="316" mass="34761">MLVRHVSMPCDVDSLPVTMMKKCMNCRAPLVDKAGKQIGGVQCAKCKKNQEKYGKPGICEHCKLTAAFVDAKCVHCCHGNRKFGPPVECSNCKLKSAFAKKGTRSDKPVLCRLCDMIENEKRQKEKENSKSSSSSSKPHKSTSKHPSAKHGQSTSKPSSVHHGKRASTGSAHSQPPAKIPKTAEGSAGNDEHTLQLHKLRDDLFDLEMKLRSKDGIILERDKKIADLNADLLRKDLSFKSKQHEMQKRFDDQTELLNERIKTLQKQLSQAQRELSKATQGQADKQPTVTKMVVIAATAPPGSKPSTDSQIALPATS</sequence>
<dbReference type="Pfam" id="PF16046">
    <property type="entry name" value="FAM76"/>
    <property type="match status" value="1"/>
</dbReference>